<proteinExistence type="predicted"/>
<evidence type="ECO:0000313" key="2">
    <source>
        <dbReference type="EMBL" id="KAJ8394675.1"/>
    </source>
</evidence>
<protein>
    <submittedName>
        <fullName evidence="2">Uncharacterized protein</fullName>
    </submittedName>
</protein>
<accession>A0AAD7S289</accession>
<evidence type="ECO:0000256" key="1">
    <source>
        <dbReference type="SAM" id="MobiDB-lite"/>
    </source>
</evidence>
<comment type="caution">
    <text evidence="2">The sequence shown here is derived from an EMBL/GenBank/DDBJ whole genome shotgun (WGS) entry which is preliminary data.</text>
</comment>
<dbReference type="AlphaFoldDB" id="A0AAD7S289"/>
<keyword evidence="3" id="KW-1185">Reference proteome</keyword>
<dbReference type="EMBL" id="JAINUG010000124">
    <property type="protein sequence ID" value="KAJ8394675.1"/>
    <property type="molecule type" value="Genomic_DNA"/>
</dbReference>
<evidence type="ECO:0000313" key="3">
    <source>
        <dbReference type="Proteomes" id="UP001221898"/>
    </source>
</evidence>
<feature type="region of interest" description="Disordered" evidence="1">
    <location>
        <begin position="85"/>
        <end position="106"/>
    </location>
</feature>
<dbReference type="Proteomes" id="UP001221898">
    <property type="component" value="Unassembled WGS sequence"/>
</dbReference>
<reference evidence="2" key="1">
    <citation type="journal article" date="2023" name="Science">
        <title>Genome structures resolve the early diversification of teleost fishes.</title>
        <authorList>
            <person name="Parey E."/>
            <person name="Louis A."/>
            <person name="Montfort J."/>
            <person name="Bouchez O."/>
            <person name="Roques C."/>
            <person name="Iampietro C."/>
            <person name="Lluch J."/>
            <person name="Castinel A."/>
            <person name="Donnadieu C."/>
            <person name="Desvignes T."/>
            <person name="Floi Bucao C."/>
            <person name="Jouanno E."/>
            <person name="Wen M."/>
            <person name="Mejri S."/>
            <person name="Dirks R."/>
            <person name="Jansen H."/>
            <person name="Henkel C."/>
            <person name="Chen W.J."/>
            <person name="Zahm M."/>
            <person name="Cabau C."/>
            <person name="Klopp C."/>
            <person name="Thompson A.W."/>
            <person name="Robinson-Rechavi M."/>
            <person name="Braasch I."/>
            <person name="Lecointre G."/>
            <person name="Bobe J."/>
            <person name="Postlethwait J.H."/>
            <person name="Berthelot C."/>
            <person name="Roest Crollius H."/>
            <person name="Guiguen Y."/>
        </authorList>
    </citation>
    <scope>NUCLEOTIDE SEQUENCE</scope>
    <source>
        <strain evidence="2">NC1722</strain>
    </source>
</reference>
<name>A0AAD7S289_9TELE</name>
<organism evidence="2 3">
    <name type="scientific">Aldrovandia affinis</name>
    <dbReference type="NCBI Taxonomy" id="143900"/>
    <lineage>
        <taxon>Eukaryota</taxon>
        <taxon>Metazoa</taxon>
        <taxon>Chordata</taxon>
        <taxon>Craniata</taxon>
        <taxon>Vertebrata</taxon>
        <taxon>Euteleostomi</taxon>
        <taxon>Actinopterygii</taxon>
        <taxon>Neopterygii</taxon>
        <taxon>Teleostei</taxon>
        <taxon>Notacanthiformes</taxon>
        <taxon>Halosauridae</taxon>
        <taxon>Aldrovandia</taxon>
    </lineage>
</organism>
<gene>
    <name evidence="2" type="ORF">AAFF_G00044780</name>
</gene>
<sequence length="106" mass="12001">MVNLWTRQICIEIKPISRFRLFEFRPHAASAGTLETLKAASVVQAEGRKLGGWRREEKNNNLAAGLRACQPCLCHTAWRGALARKRGKKRKDQTTRAADLHQSALY</sequence>